<accession>A0A0F9QTI8</accession>
<gene>
    <name evidence="1" type="ORF">LCGC14_0679770</name>
</gene>
<dbReference type="SUPFAM" id="SSF53335">
    <property type="entry name" value="S-adenosyl-L-methionine-dependent methyltransferases"/>
    <property type="match status" value="1"/>
</dbReference>
<protein>
    <recommendedName>
        <fullName evidence="2">DNA (cytosine-5-)-methyltransferase</fullName>
    </recommendedName>
</protein>
<dbReference type="InterPro" id="IPR029063">
    <property type="entry name" value="SAM-dependent_MTases_sf"/>
</dbReference>
<reference evidence="1" key="1">
    <citation type="journal article" date="2015" name="Nature">
        <title>Complex archaea that bridge the gap between prokaryotes and eukaryotes.</title>
        <authorList>
            <person name="Spang A."/>
            <person name="Saw J.H."/>
            <person name="Jorgensen S.L."/>
            <person name="Zaremba-Niedzwiedzka K."/>
            <person name="Martijn J."/>
            <person name="Lind A.E."/>
            <person name="van Eijk R."/>
            <person name="Schleper C."/>
            <person name="Guy L."/>
            <person name="Ettema T.J."/>
        </authorList>
    </citation>
    <scope>NUCLEOTIDE SEQUENCE</scope>
</reference>
<proteinExistence type="predicted"/>
<comment type="caution">
    <text evidence="1">The sequence shown here is derived from an EMBL/GenBank/DDBJ whole genome shotgun (WGS) entry which is preliminary data.</text>
</comment>
<organism evidence="1">
    <name type="scientific">marine sediment metagenome</name>
    <dbReference type="NCBI Taxonomy" id="412755"/>
    <lineage>
        <taxon>unclassified sequences</taxon>
        <taxon>metagenomes</taxon>
        <taxon>ecological metagenomes</taxon>
    </lineage>
</organism>
<dbReference type="AlphaFoldDB" id="A0A0F9QTI8"/>
<sequence>MQKEIFNGSKVIWDLCGGSGAWSRPYDQAGYFVQVMDLADGQDVRLLEKPDFEVYGILAAPDCTHLAGSGARWWAEKGDEALLEALSLVDACLRLIHVCKPQFWALENPVGRLTSYLGKPRHYFDPCDYGDPYTKKTGLWGDFNIPEKNGVEPIEGSKMHLLPPSEDRKALRSITPPGFARAFFEANP</sequence>
<evidence type="ECO:0008006" key="2">
    <source>
        <dbReference type="Google" id="ProtNLM"/>
    </source>
</evidence>
<name>A0A0F9QTI8_9ZZZZ</name>
<evidence type="ECO:0000313" key="1">
    <source>
        <dbReference type="EMBL" id="KKN45754.1"/>
    </source>
</evidence>
<dbReference type="EMBL" id="LAZR01001369">
    <property type="protein sequence ID" value="KKN45754.1"/>
    <property type="molecule type" value="Genomic_DNA"/>
</dbReference>